<dbReference type="Gene3D" id="3.40.50.10490">
    <property type="entry name" value="Glucose-6-phosphate isomerase like protein, domain 1"/>
    <property type="match status" value="1"/>
</dbReference>
<dbReference type="SUPFAM" id="SSF53697">
    <property type="entry name" value="SIS domain"/>
    <property type="match status" value="1"/>
</dbReference>
<dbReference type="InterPro" id="IPR050986">
    <property type="entry name" value="GutQ/KpsF_isomerases"/>
</dbReference>
<dbReference type="InterPro" id="IPR004800">
    <property type="entry name" value="KdsD/KpsF-type"/>
</dbReference>
<dbReference type="EMBL" id="JBEWLZ010000014">
    <property type="protein sequence ID" value="MET1491648.1"/>
    <property type="molecule type" value="Genomic_DNA"/>
</dbReference>
<comment type="similarity">
    <text evidence="1 4">Belongs to the SIS family. GutQ/KpsF subfamily.</text>
</comment>
<evidence type="ECO:0000256" key="4">
    <source>
        <dbReference type="PIRNR" id="PIRNR004692"/>
    </source>
</evidence>
<keyword evidence="9" id="KW-1185">Reference proteome</keyword>
<evidence type="ECO:0000313" key="9">
    <source>
        <dbReference type="Proteomes" id="UP001548590"/>
    </source>
</evidence>
<dbReference type="PANTHER" id="PTHR42745:SF1">
    <property type="entry name" value="ARABINOSE 5-PHOSPHATE ISOMERASE KDSD"/>
    <property type="match status" value="1"/>
</dbReference>
<gene>
    <name evidence="8" type="ORF">ABVT11_17550</name>
</gene>
<dbReference type="PROSITE" id="PS51371">
    <property type="entry name" value="CBS"/>
    <property type="match status" value="1"/>
</dbReference>
<reference evidence="8 9" key="1">
    <citation type="submission" date="2024-07" db="EMBL/GenBank/DDBJ databases">
        <title>Uliginosibacterium paludis KCTC:42655.</title>
        <authorList>
            <person name="Kim M.K."/>
        </authorList>
    </citation>
    <scope>NUCLEOTIDE SEQUENCE [LARGE SCALE GENOMIC DNA]</scope>
    <source>
        <strain evidence="8 9">KCTC 42655</strain>
    </source>
</reference>
<keyword evidence="2" id="KW-0677">Repeat</keyword>
<dbReference type="CDD" id="cd04604">
    <property type="entry name" value="CBS_pair_SIS_assoc"/>
    <property type="match status" value="1"/>
</dbReference>
<dbReference type="Pfam" id="PF00571">
    <property type="entry name" value="CBS"/>
    <property type="match status" value="2"/>
</dbReference>
<comment type="caution">
    <text evidence="8">The sequence shown here is derived from an EMBL/GenBank/DDBJ whole genome shotgun (WGS) entry which is preliminary data.</text>
</comment>
<dbReference type="PIRSF" id="PIRSF004692">
    <property type="entry name" value="KdsD_KpsF"/>
    <property type="match status" value="1"/>
</dbReference>
<dbReference type="GO" id="GO:0016853">
    <property type="term" value="F:isomerase activity"/>
    <property type="evidence" value="ECO:0007669"/>
    <property type="project" value="UniProtKB-KW"/>
</dbReference>
<dbReference type="PANTHER" id="PTHR42745">
    <property type="match status" value="1"/>
</dbReference>
<accession>A0ABV2CV46</accession>
<dbReference type="InterPro" id="IPR000644">
    <property type="entry name" value="CBS_dom"/>
</dbReference>
<keyword evidence="3 5" id="KW-0129">CBS domain</keyword>
<name>A0ABV2CV46_9RHOO</name>
<evidence type="ECO:0000313" key="8">
    <source>
        <dbReference type="EMBL" id="MET1491648.1"/>
    </source>
</evidence>
<keyword evidence="8" id="KW-0413">Isomerase</keyword>
<dbReference type="InterPro" id="IPR046342">
    <property type="entry name" value="CBS_dom_sf"/>
</dbReference>
<feature type="domain" description="CBS" evidence="6">
    <location>
        <begin position="281"/>
        <end position="333"/>
    </location>
</feature>
<dbReference type="InterPro" id="IPR046348">
    <property type="entry name" value="SIS_dom_sf"/>
</dbReference>
<dbReference type="Proteomes" id="UP001548590">
    <property type="component" value="Unassembled WGS sequence"/>
</dbReference>
<dbReference type="RefSeq" id="WP_345928294.1">
    <property type="nucleotide sequence ID" value="NZ_JBDIVF010000005.1"/>
</dbReference>
<organism evidence="8 9">
    <name type="scientific">Uliginosibacterium paludis</name>
    <dbReference type="NCBI Taxonomy" id="1615952"/>
    <lineage>
        <taxon>Bacteria</taxon>
        <taxon>Pseudomonadati</taxon>
        <taxon>Pseudomonadota</taxon>
        <taxon>Betaproteobacteria</taxon>
        <taxon>Rhodocyclales</taxon>
        <taxon>Zoogloeaceae</taxon>
        <taxon>Uliginosibacterium</taxon>
    </lineage>
</organism>
<evidence type="ECO:0000259" key="7">
    <source>
        <dbReference type="PROSITE" id="PS51464"/>
    </source>
</evidence>
<dbReference type="NCBIfam" id="TIGR00393">
    <property type="entry name" value="kpsF"/>
    <property type="match status" value="1"/>
</dbReference>
<proteinExistence type="inferred from homology"/>
<dbReference type="InterPro" id="IPR035474">
    <property type="entry name" value="SIS_Kpsf"/>
</dbReference>
<dbReference type="SMART" id="SM00116">
    <property type="entry name" value="CBS"/>
    <property type="match status" value="2"/>
</dbReference>
<dbReference type="PROSITE" id="PS51464">
    <property type="entry name" value="SIS"/>
    <property type="match status" value="1"/>
</dbReference>
<evidence type="ECO:0000256" key="5">
    <source>
        <dbReference type="PROSITE-ProRule" id="PRU00703"/>
    </source>
</evidence>
<evidence type="ECO:0000256" key="1">
    <source>
        <dbReference type="ARBA" id="ARBA00008165"/>
    </source>
</evidence>
<dbReference type="CDD" id="cd05014">
    <property type="entry name" value="SIS_Kpsf"/>
    <property type="match status" value="1"/>
</dbReference>
<evidence type="ECO:0000259" key="6">
    <source>
        <dbReference type="PROSITE" id="PS51371"/>
    </source>
</evidence>
<evidence type="ECO:0000256" key="2">
    <source>
        <dbReference type="ARBA" id="ARBA00022737"/>
    </source>
</evidence>
<evidence type="ECO:0000256" key="3">
    <source>
        <dbReference type="ARBA" id="ARBA00023122"/>
    </source>
</evidence>
<sequence length="333" mass="34428">MSPTTQTNISARAAGSLETARKVIAIEAAAVSALGERLGPDFERAVSLILAAKGRVIVSGVGKSGHIARKIAATMSSTGTPAYFVHPGEAAHGDLGMIQPDDVLIALSNSGTAEELLIIVPLIKRMGASMIAMTGRADSPLARLADAHLDTGVTEEACPLNLAPTASTTATLAMGDALAVALLEARGFGPEDFARSHPGGALGRRLLTHVRDIMRTGDAIPSVGIDAGFGEALLEISRKGLGMTAILAADGKVEGIFTDGDLRRLLEKAPEMKGLRIADVMHKNPRSIGPDALAVEAAELMDRHRISQVLVVDAAGILVGALNTHDLLSAKVI</sequence>
<dbReference type="InterPro" id="IPR001347">
    <property type="entry name" value="SIS_dom"/>
</dbReference>
<dbReference type="Gene3D" id="3.10.580.10">
    <property type="entry name" value="CBS-domain"/>
    <property type="match status" value="1"/>
</dbReference>
<dbReference type="Pfam" id="PF01380">
    <property type="entry name" value="SIS"/>
    <property type="match status" value="1"/>
</dbReference>
<protein>
    <submittedName>
        <fullName evidence="8">KpsF/GutQ family sugar-phosphate isomerase</fullName>
    </submittedName>
</protein>
<feature type="domain" description="SIS" evidence="7">
    <location>
        <begin position="45"/>
        <end position="188"/>
    </location>
</feature>